<dbReference type="GO" id="GO:0008360">
    <property type="term" value="P:regulation of cell shape"/>
    <property type="evidence" value="ECO:0007669"/>
    <property type="project" value="UniProtKB-KW"/>
</dbReference>
<dbReference type="GO" id="GO:0009252">
    <property type="term" value="P:peptidoglycan biosynthetic process"/>
    <property type="evidence" value="ECO:0007669"/>
    <property type="project" value="UniProtKB-KW"/>
</dbReference>
<evidence type="ECO:0000256" key="10">
    <source>
        <dbReference type="ARBA" id="ARBA00022984"/>
    </source>
</evidence>
<keyword evidence="8" id="KW-0378">Hydrolase</keyword>
<dbReference type="RefSeq" id="WP_133612329.1">
    <property type="nucleotide sequence ID" value="NZ_SNYW01000006.1"/>
</dbReference>
<dbReference type="AlphaFoldDB" id="A0A4V3DF15"/>
<keyword evidence="7" id="KW-0812">Transmembrane</keyword>
<evidence type="ECO:0000256" key="8">
    <source>
        <dbReference type="ARBA" id="ARBA00022801"/>
    </source>
</evidence>
<dbReference type="PANTHER" id="PTHR30627:SF2">
    <property type="entry name" value="PEPTIDOGLYCAN D,D-TRANSPEPTIDASE MRDA"/>
    <property type="match status" value="1"/>
</dbReference>
<evidence type="ECO:0000256" key="1">
    <source>
        <dbReference type="ARBA" id="ARBA00004167"/>
    </source>
</evidence>
<dbReference type="GO" id="GO:0005886">
    <property type="term" value="C:plasma membrane"/>
    <property type="evidence" value="ECO:0007669"/>
    <property type="project" value="UniProtKB-SubCell"/>
</dbReference>
<keyword evidence="6" id="KW-0645">Protease</keyword>
<evidence type="ECO:0000256" key="11">
    <source>
        <dbReference type="ARBA" id="ARBA00022989"/>
    </source>
</evidence>
<dbReference type="Proteomes" id="UP000295783">
    <property type="component" value="Unassembled WGS sequence"/>
</dbReference>
<keyword evidence="17" id="KW-0808">Transferase</keyword>
<evidence type="ECO:0000256" key="3">
    <source>
        <dbReference type="ARBA" id="ARBA00022475"/>
    </source>
</evidence>
<feature type="region of interest" description="Disordered" evidence="14">
    <location>
        <begin position="621"/>
        <end position="640"/>
    </location>
</feature>
<organism evidence="17 18">
    <name type="scientific">Dongia mobilis</name>
    <dbReference type="NCBI Taxonomy" id="578943"/>
    <lineage>
        <taxon>Bacteria</taxon>
        <taxon>Pseudomonadati</taxon>
        <taxon>Pseudomonadota</taxon>
        <taxon>Alphaproteobacteria</taxon>
        <taxon>Rhodospirillales</taxon>
        <taxon>Dongiaceae</taxon>
        <taxon>Dongia</taxon>
    </lineage>
</organism>
<evidence type="ECO:0000256" key="14">
    <source>
        <dbReference type="SAM" id="MobiDB-lite"/>
    </source>
</evidence>
<proteinExistence type="predicted"/>
<evidence type="ECO:0000259" key="15">
    <source>
        <dbReference type="Pfam" id="PF00905"/>
    </source>
</evidence>
<evidence type="ECO:0000313" key="18">
    <source>
        <dbReference type="Proteomes" id="UP000295783"/>
    </source>
</evidence>
<keyword evidence="4" id="KW-0997">Cell inner membrane</keyword>
<dbReference type="GO" id="GO:0008658">
    <property type="term" value="F:penicillin binding"/>
    <property type="evidence" value="ECO:0007669"/>
    <property type="project" value="InterPro"/>
</dbReference>
<dbReference type="SUPFAM" id="SSF56601">
    <property type="entry name" value="beta-lactamase/transpeptidase-like"/>
    <property type="match status" value="1"/>
</dbReference>
<dbReference type="SUPFAM" id="SSF56519">
    <property type="entry name" value="Penicillin binding protein dimerisation domain"/>
    <property type="match status" value="1"/>
</dbReference>
<protein>
    <submittedName>
        <fullName evidence="17">Peptidoglycan glycosyltransferase</fullName>
    </submittedName>
</protein>
<dbReference type="GO" id="GO:0006508">
    <property type="term" value="P:proteolysis"/>
    <property type="evidence" value="ECO:0007669"/>
    <property type="project" value="UniProtKB-KW"/>
</dbReference>
<evidence type="ECO:0000256" key="5">
    <source>
        <dbReference type="ARBA" id="ARBA00022645"/>
    </source>
</evidence>
<keyword evidence="11" id="KW-1133">Transmembrane helix</keyword>
<keyword evidence="10" id="KW-0573">Peptidoglycan synthesis</keyword>
<feature type="domain" description="Penicillin-binding protein dimerisation" evidence="16">
    <location>
        <begin position="63"/>
        <end position="234"/>
    </location>
</feature>
<accession>A0A4V3DF15</accession>
<evidence type="ECO:0000256" key="9">
    <source>
        <dbReference type="ARBA" id="ARBA00022960"/>
    </source>
</evidence>
<evidence type="ECO:0000256" key="7">
    <source>
        <dbReference type="ARBA" id="ARBA00022692"/>
    </source>
</evidence>
<comment type="subcellular location">
    <subcellularLocation>
        <location evidence="2">Cell membrane</location>
    </subcellularLocation>
    <subcellularLocation>
        <location evidence="1">Membrane</location>
        <topology evidence="1">Single-pass membrane protein</topology>
    </subcellularLocation>
</comment>
<sequence length="640" mass="70629">MAGTKQQSQNQAKVFSRRVAILGGLQTVLVGALASRLYYLQVVEADKYALLAEENRISVRLLPPPRGLILDRFGVPLAANFPNYRAILVAERTKDLDRTLGDFARLIPLSERERAKVMRELKRNRAFTPIPIKEDLTWEQMSQVELNLPELPGVSIEADQKRYYPYAGLTAHILGYVQIPNEKEVAADPDPLLTLPGFRIGRNGLEKFYDRALRGSAGRSAQEVNSVGRVIRELSRDEGQPGNDLVTTIDIGLQEFAQQRISAEQSCSCVVMDIFTGEVLTMASTPTFDPASFYNGITPEEWQSLNADMYRPLTNKTISDGYAPGSTFKMMTTLAALEAGISPNFSVFCPGHYIFGPMRLHCWKKEGHGHVDMLDALQHSCDVYYYDISRRVGVDAIAEVSRRFGLGQPTGIDLPGEKPGVIPDQAWKLGTLGEKWYPGETLVAGIGQGFILTTPLQLCVMTARIANGGYAVTPHIFKRFGASAPPSSDPLVAAAQSGRADALGFPAMAVNQEHLAILRRGMDLVTNEARGTAYRRRIEIPGMEMAGKTGTSQVRRITMAERSTGVRKNEDLPWQFRDHALFVAYAPVHQPRYAISVVVEHGGGGSTYAAPIARDILIECQRRDPSRRNPNAEGGRREMP</sequence>
<gene>
    <name evidence="17" type="ORF">A8950_0840</name>
</gene>
<dbReference type="GO" id="GO:0016740">
    <property type="term" value="F:transferase activity"/>
    <property type="evidence" value="ECO:0007669"/>
    <property type="project" value="UniProtKB-KW"/>
</dbReference>
<keyword evidence="18" id="KW-1185">Reference proteome</keyword>
<keyword evidence="5" id="KW-0121">Carboxypeptidase</keyword>
<evidence type="ECO:0000256" key="2">
    <source>
        <dbReference type="ARBA" id="ARBA00004236"/>
    </source>
</evidence>
<dbReference type="InterPro" id="IPR001460">
    <property type="entry name" value="PCN-bd_Tpept"/>
</dbReference>
<evidence type="ECO:0000256" key="6">
    <source>
        <dbReference type="ARBA" id="ARBA00022670"/>
    </source>
</evidence>
<keyword evidence="3" id="KW-1003">Cell membrane</keyword>
<feature type="domain" description="Penicillin-binding protein transpeptidase" evidence="15">
    <location>
        <begin position="268"/>
        <end position="617"/>
    </location>
</feature>
<keyword evidence="13" id="KW-0961">Cell wall biogenesis/degradation</keyword>
<evidence type="ECO:0000313" key="17">
    <source>
        <dbReference type="EMBL" id="TDQ84291.1"/>
    </source>
</evidence>
<dbReference type="Pfam" id="PF03717">
    <property type="entry name" value="PBP_dimer"/>
    <property type="match status" value="1"/>
</dbReference>
<dbReference type="GO" id="GO:0071972">
    <property type="term" value="F:peptidoglycan L,D-transpeptidase activity"/>
    <property type="evidence" value="ECO:0007669"/>
    <property type="project" value="TreeGrafter"/>
</dbReference>
<dbReference type="OrthoDB" id="9766847at2"/>
<keyword evidence="9" id="KW-0133">Cell shape</keyword>
<dbReference type="PANTHER" id="PTHR30627">
    <property type="entry name" value="PEPTIDOGLYCAN D,D-TRANSPEPTIDASE"/>
    <property type="match status" value="1"/>
</dbReference>
<evidence type="ECO:0000256" key="13">
    <source>
        <dbReference type="ARBA" id="ARBA00023316"/>
    </source>
</evidence>
<dbReference type="InterPro" id="IPR036138">
    <property type="entry name" value="PBP_dimer_sf"/>
</dbReference>
<name>A0A4V3DF15_9PROT</name>
<dbReference type="GO" id="GO:0071555">
    <property type="term" value="P:cell wall organization"/>
    <property type="evidence" value="ECO:0007669"/>
    <property type="project" value="UniProtKB-KW"/>
</dbReference>
<dbReference type="InterPro" id="IPR012338">
    <property type="entry name" value="Beta-lactam/transpept-like"/>
</dbReference>
<evidence type="ECO:0000256" key="12">
    <source>
        <dbReference type="ARBA" id="ARBA00023136"/>
    </source>
</evidence>
<dbReference type="EMBL" id="SNYW01000006">
    <property type="protein sequence ID" value="TDQ84291.1"/>
    <property type="molecule type" value="Genomic_DNA"/>
</dbReference>
<keyword evidence="12" id="KW-0472">Membrane</keyword>
<dbReference type="InterPro" id="IPR050515">
    <property type="entry name" value="Beta-lactam/transpept"/>
</dbReference>
<evidence type="ECO:0000259" key="16">
    <source>
        <dbReference type="Pfam" id="PF03717"/>
    </source>
</evidence>
<dbReference type="Pfam" id="PF00905">
    <property type="entry name" value="Transpeptidase"/>
    <property type="match status" value="1"/>
</dbReference>
<reference evidence="17 18" key="1">
    <citation type="submission" date="2019-03" db="EMBL/GenBank/DDBJ databases">
        <title>Genomic Encyclopedia of Type Strains, Phase III (KMG-III): the genomes of soil and plant-associated and newly described type strains.</title>
        <authorList>
            <person name="Whitman W."/>
        </authorList>
    </citation>
    <scope>NUCLEOTIDE SEQUENCE [LARGE SCALE GENOMIC DNA]</scope>
    <source>
        <strain evidence="17 18">CGMCC 1.7660</strain>
    </source>
</reference>
<evidence type="ECO:0000256" key="4">
    <source>
        <dbReference type="ARBA" id="ARBA00022519"/>
    </source>
</evidence>
<dbReference type="Gene3D" id="3.90.1310.10">
    <property type="entry name" value="Penicillin-binding protein 2a (Domain 2)"/>
    <property type="match status" value="1"/>
</dbReference>
<dbReference type="NCBIfam" id="TIGR03423">
    <property type="entry name" value="pbp2_mrdA"/>
    <property type="match status" value="1"/>
</dbReference>
<dbReference type="GO" id="GO:0009002">
    <property type="term" value="F:serine-type D-Ala-D-Ala carboxypeptidase activity"/>
    <property type="evidence" value="ECO:0007669"/>
    <property type="project" value="InterPro"/>
</dbReference>
<comment type="caution">
    <text evidence="17">The sequence shown here is derived from an EMBL/GenBank/DDBJ whole genome shotgun (WGS) entry which is preliminary data.</text>
</comment>
<dbReference type="Gene3D" id="3.40.710.10">
    <property type="entry name" value="DD-peptidase/beta-lactamase superfamily"/>
    <property type="match status" value="1"/>
</dbReference>
<dbReference type="InterPro" id="IPR017790">
    <property type="entry name" value="Penicillin-binding_protein_2"/>
</dbReference>
<dbReference type="InterPro" id="IPR005311">
    <property type="entry name" value="PBP_dimer"/>
</dbReference>